<comment type="caution">
    <text evidence="2">The sequence shown here is derived from an EMBL/GenBank/DDBJ whole genome shotgun (WGS) entry which is preliminary data.</text>
</comment>
<dbReference type="InterPro" id="IPR000782">
    <property type="entry name" value="FAS1_domain"/>
</dbReference>
<sequence>MKKLIQYTCLLALSIILLQACKKDNYIVGGSLHNPKYNGTTYEYLHTNRLFDTLLIVIDKLGMKDEINANNTTFFAPTNYCFNNYVKQIVQERKRIQQNDENLVVNFNDLDLNSLRDSIRAYIFPGRIVLDSLDKNGKMITAMDGEQRLVRSIEDPSVNVGGTNFTDLPKYLFLTKIYGTRDPDNLDSLKLIPDSQKDETSIIQTSGIITNNGVLHVMSNYHILTFAKLPK</sequence>
<dbReference type="EMBL" id="QLMA01000004">
    <property type="protein sequence ID" value="RAJ81785.1"/>
    <property type="molecule type" value="Genomic_DNA"/>
</dbReference>
<name>A0A327W0M2_9BACT</name>
<dbReference type="Pfam" id="PF02469">
    <property type="entry name" value="Fasciclin"/>
    <property type="match status" value="1"/>
</dbReference>
<accession>A0A327W0M2</accession>
<feature type="domain" description="FAS1" evidence="1">
    <location>
        <begin position="38"/>
        <end position="222"/>
    </location>
</feature>
<dbReference type="PROSITE" id="PS50213">
    <property type="entry name" value="FAS1"/>
    <property type="match status" value="1"/>
</dbReference>
<gene>
    <name evidence="2" type="ORF">CLV59_1048</name>
</gene>
<dbReference type="PROSITE" id="PS51257">
    <property type="entry name" value="PROKAR_LIPOPROTEIN"/>
    <property type="match status" value="1"/>
</dbReference>
<dbReference type="RefSeq" id="WP_111592353.1">
    <property type="nucleotide sequence ID" value="NZ_QLMA01000004.1"/>
</dbReference>
<organism evidence="2 3">
    <name type="scientific">Chitinophaga dinghuensis</name>
    <dbReference type="NCBI Taxonomy" id="1539050"/>
    <lineage>
        <taxon>Bacteria</taxon>
        <taxon>Pseudomonadati</taxon>
        <taxon>Bacteroidota</taxon>
        <taxon>Chitinophagia</taxon>
        <taxon>Chitinophagales</taxon>
        <taxon>Chitinophagaceae</taxon>
        <taxon>Chitinophaga</taxon>
    </lineage>
</organism>
<evidence type="ECO:0000313" key="3">
    <source>
        <dbReference type="Proteomes" id="UP000249819"/>
    </source>
</evidence>
<evidence type="ECO:0000259" key="1">
    <source>
        <dbReference type="PROSITE" id="PS50213"/>
    </source>
</evidence>
<dbReference type="Proteomes" id="UP000249819">
    <property type="component" value="Unassembled WGS sequence"/>
</dbReference>
<dbReference type="OrthoDB" id="655802at2"/>
<reference evidence="2 3" key="1">
    <citation type="submission" date="2018-06" db="EMBL/GenBank/DDBJ databases">
        <title>Genomic Encyclopedia of Archaeal and Bacterial Type Strains, Phase II (KMG-II): from individual species to whole genera.</title>
        <authorList>
            <person name="Goeker M."/>
        </authorList>
    </citation>
    <scope>NUCLEOTIDE SEQUENCE [LARGE SCALE GENOMIC DNA]</scope>
    <source>
        <strain evidence="2 3">DSM 29821</strain>
    </source>
</reference>
<proteinExistence type="predicted"/>
<dbReference type="SUPFAM" id="SSF82153">
    <property type="entry name" value="FAS1 domain"/>
    <property type="match status" value="1"/>
</dbReference>
<evidence type="ECO:0000313" key="2">
    <source>
        <dbReference type="EMBL" id="RAJ81785.1"/>
    </source>
</evidence>
<dbReference type="Gene3D" id="2.30.180.10">
    <property type="entry name" value="FAS1 domain"/>
    <property type="match status" value="1"/>
</dbReference>
<dbReference type="InterPro" id="IPR036378">
    <property type="entry name" value="FAS1_dom_sf"/>
</dbReference>
<keyword evidence="3" id="KW-1185">Reference proteome</keyword>
<dbReference type="AlphaFoldDB" id="A0A327W0M2"/>
<protein>
    <submittedName>
        <fullName evidence="2">Fasciclin domain-containing protein</fullName>
    </submittedName>
</protein>